<dbReference type="AlphaFoldDB" id="A0A921IKW2"/>
<reference evidence="2" key="1">
    <citation type="journal article" date="2021" name="PeerJ">
        <title>Extensive microbial diversity within the chicken gut microbiome revealed by metagenomics and culture.</title>
        <authorList>
            <person name="Gilroy R."/>
            <person name="Ravi A."/>
            <person name="Getino M."/>
            <person name="Pursley I."/>
            <person name="Horton D.L."/>
            <person name="Alikhan N.F."/>
            <person name="Baker D."/>
            <person name="Gharbi K."/>
            <person name="Hall N."/>
            <person name="Watson M."/>
            <person name="Adriaenssens E.M."/>
            <person name="Foster-Nyarko E."/>
            <person name="Jarju S."/>
            <person name="Secka A."/>
            <person name="Antonio M."/>
            <person name="Oren A."/>
            <person name="Chaudhuri R.R."/>
            <person name="La Ragione R."/>
            <person name="Hildebrand F."/>
            <person name="Pallen M.J."/>
        </authorList>
    </citation>
    <scope>NUCLEOTIDE SEQUENCE</scope>
    <source>
        <strain evidence="2">ChiBcec21-2208</strain>
    </source>
</reference>
<dbReference type="InterPro" id="IPR006674">
    <property type="entry name" value="HD_domain"/>
</dbReference>
<organism evidence="2 3">
    <name type="scientific">Subdoligranulum variabile</name>
    <dbReference type="NCBI Taxonomy" id="214851"/>
    <lineage>
        <taxon>Bacteria</taxon>
        <taxon>Bacillati</taxon>
        <taxon>Bacillota</taxon>
        <taxon>Clostridia</taxon>
        <taxon>Eubacteriales</taxon>
        <taxon>Oscillospiraceae</taxon>
        <taxon>Subdoligranulum</taxon>
    </lineage>
</organism>
<feature type="domain" description="HD" evidence="1">
    <location>
        <begin position="40"/>
        <end position="145"/>
    </location>
</feature>
<protein>
    <submittedName>
        <fullName evidence="2">HD domain-containing protein</fullName>
    </submittedName>
</protein>
<dbReference type="CDD" id="cd00077">
    <property type="entry name" value="HDc"/>
    <property type="match status" value="1"/>
</dbReference>
<dbReference type="Proteomes" id="UP000782880">
    <property type="component" value="Unassembled WGS sequence"/>
</dbReference>
<name>A0A921IKW2_9FIRM</name>
<dbReference type="InterPro" id="IPR003607">
    <property type="entry name" value="HD/PDEase_dom"/>
</dbReference>
<gene>
    <name evidence="2" type="ORF">K8V20_08905</name>
</gene>
<dbReference type="EMBL" id="DYVE01000230">
    <property type="protein sequence ID" value="HJG28742.1"/>
    <property type="molecule type" value="Genomic_DNA"/>
</dbReference>
<sequence>MFCKLTPAETTRMHQLLRGVADDPHAMEMQQFIQHGTVTTYEHCLRVARIAYWLNLRLHCRAREASLLRGAFLHDFYLYDWHCCHNITRWHGFKHPLVARYNAETVFQLNEAEKNIIQSHMWPLTITWLPRCREAVLVCLADKMSSAWETVMERRAAQPVWRQE</sequence>
<dbReference type="Pfam" id="PF01966">
    <property type="entry name" value="HD"/>
    <property type="match status" value="1"/>
</dbReference>
<reference evidence="2" key="2">
    <citation type="submission" date="2021-09" db="EMBL/GenBank/DDBJ databases">
        <authorList>
            <person name="Gilroy R."/>
        </authorList>
    </citation>
    <scope>NUCLEOTIDE SEQUENCE</scope>
    <source>
        <strain evidence="2">ChiBcec21-2208</strain>
    </source>
</reference>
<comment type="caution">
    <text evidence="2">The sequence shown here is derived from an EMBL/GenBank/DDBJ whole genome shotgun (WGS) entry which is preliminary data.</text>
</comment>
<evidence type="ECO:0000313" key="3">
    <source>
        <dbReference type="Proteomes" id="UP000782880"/>
    </source>
</evidence>
<proteinExistence type="predicted"/>
<evidence type="ECO:0000313" key="2">
    <source>
        <dbReference type="EMBL" id="HJG28742.1"/>
    </source>
</evidence>
<dbReference type="SUPFAM" id="SSF109604">
    <property type="entry name" value="HD-domain/PDEase-like"/>
    <property type="match status" value="1"/>
</dbReference>
<evidence type="ECO:0000259" key="1">
    <source>
        <dbReference type="Pfam" id="PF01966"/>
    </source>
</evidence>
<accession>A0A921IKW2</accession>
<dbReference type="Gene3D" id="1.10.3210.10">
    <property type="entry name" value="Hypothetical protein af1432"/>
    <property type="match status" value="1"/>
</dbReference>